<comment type="cofactor">
    <cofactor evidence="1">
        <name>Mg(2+)</name>
        <dbReference type="ChEBI" id="CHEBI:18420"/>
    </cofactor>
</comment>
<dbReference type="PROSITE" id="PS00710">
    <property type="entry name" value="PGM_PMM"/>
    <property type="match status" value="1"/>
</dbReference>
<comment type="similarity">
    <text evidence="2 6">Belongs to the phosphohexose mutase family.</text>
</comment>
<protein>
    <recommendedName>
        <fullName evidence="12">Phosphoglucomutase</fullName>
    </recommendedName>
</protein>
<accession>A0A8S2D6U2</accession>
<evidence type="ECO:0008006" key="12">
    <source>
        <dbReference type="Google" id="ProtNLM"/>
    </source>
</evidence>
<dbReference type="Pfam" id="PF02879">
    <property type="entry name" value="PGM_PMM_II"/>
    <property type="match status" value="1"/>
</dbReference>
<dbReference type="GO" id="GO:0005975">
    <property type="term" value="P:carbohydrate metabolic process"/>
    <property type="evidence" value="ECO:0007669"/>
    <property type="project" value="InterPro"/>
</dbReference>
<evidence type="ECO:0000313" key="10">
    <source>
        <dbReference type="EMBL" id="CAF3609569.1"/>
    </source>
</evidence>
<dbReference type="InterPro" id="IPR016066">
    <property type="entry name" value="A-D-PHexomutase_CS"/>
</dbReference>
<name>A0A8S2D6U2_9BILA</name>
<evidence type="ECO:0000256" key="5">
    <source>
        <dbReference type="ARBA" id="ARBA00023235"/>
    </source>
</evidence>
<dbReference type="EMBL" id="CAJOBA010001690">
    <property type="protein sequence ID" value="CAF3609569.1"/>
    <property type="molecule type" value="Genomic_DNA"/>
</dbReference>
<evidence type="ECO:0000256" key="4">
    <source>
        <dbReference type="ARBA" id="ARBA00022842"/>
    </source>
</evidence>
<evidence type="ECO:0000259" key="7">
    <source>
        <dbReference type="Pfam" id="PF02878"/>
    </source>
</evidence>
<dbReference type="Proteomes" id="UP000682733">
    <property type="component" value="Unassembled WGS sequence"/>
</dbReference>
<dbReference type="GO" id="GO:0006166">
    <property type="term" value="P:purine ribonucleoside salvage"/>
    <property type="evidence" value="ECO:0007669"/>
    <property type="project" value="TreeGrafter"/>
</dbReference>
<dbReference type="Pfam" id="PF02878">
    <property type="entry name" value="PGM_PMM_I"/>
    <property type="match status" value="1"/>
</dbReference>
<dbReference type="GO" id="GO:0000287">
    <property type="term" value="F:magnesium ion binding"/>
    <property type="evidence" value="ECO:0007669"/>
    <property type="project" value="InterPro"/>
</dbReference>
<evidence type="ECO:0000256" key="2">
    <source>
        <dbReference type="ARBA" id="ARBA00010231"/>
    </source>
</evidence>
<keyword evidence="3 6" id="KW-0479">Metal-binding</keyword>
<dbReference type="EMBL" id="CAJNOK010001690">
    <property type="protein sequence ID" value="CAF0825125.1"/>
    <property type="molecule type" value="Genomic_DNA"/>
</dbReference>
<dbReference type="InterPro" id="IPR016055">
    <property type="entry name" value="A-D-PHexomutase_a/b/a-I/II/III"/>
</dbReference>
<comment type="caution">
    <text evidence="9">The sequence shown here is derived from an EMBL/GenBank/DDBJ whole genome shotgun (WGS) entry which is preliminary data.</text>
</comment>
<evidence type="ECO:0000256" key="3">
    <source>
        <dbReference type="ARBA" id="ARBA00022723"/>
    </source>
</evidence>
<keyword evidence="5" id="KW-0413">Isomerase</keyword>
<gene>
    <name evidence="9" type="ORF">OVA965_LOCUS5854</name>
    <name evidence="10" type="ORF">TMI583_LOCUS5851</name>
</gene>
<dbReference type="Gene3D" id="3.40.120.10">
    <property type="entry name" value="Alpha-D-Glucose-1,6-Bisphosphate, subunit A, domain 3"/>
    <property type="match status" value="2"/>
</dbReference>
<dbReference type="Proteomes" id="UP000677228">
    <property type="component" value="Unassembled WGS sequence"/>
</dbReference>
<dbReference type="PANTHER" id="PTHR45745:SF1">
    <property type="entry name" value="PHOSPHOGLUCOMUTASE 2B-RELATED"/>
    <property type="match status" value="1"/>
</dbReference>
<feature type="domain" description="Alpha-D-phosphohexomutase alpha/beta/alpha" evidence="8">
    <location>
        <begin position="145"/>
        <end position="251"/>
    </location>
</feature>
<dbReference type="PANTHER" id="PTHR45745">
    <property type="entry name" value="PHOSPHOMANNOMUTASE 45A"/>
    <property type="match status" value="1"/>
</dbReference>
<dbReference type="AlphaFoldDB" id="A0A8S2D6U2"/>
<sequence>MSPADIKVAFGQPLEFGTAGIRGKMGIVGHDNRANSDQFSIEVANMLTTHGIMVKMFINNELMPTPIISYAVRKLKLQAAINITASHNPKADNGFKAYDETGAQLLPKDTDDIAKRMSKIKDAIGLVMAPAVKLVTYVPQSVMNSYLSEVTENLRIKKNLELMKTKVVYTPHHGTGATTMLRLLESLNYQVIPVKEQMTPDPNFSFSPSSNPEDAASYDLAIKYAEKNRCQLIMATDPDADRLGIAVKHNGN</sequence>
<evidence type="ECO:0000256" key="1">
    <source>
        <dbReference type="ARBA" id="ARBA00001946"/>
    </source>
</evidence>
<evidence type="ECO:0000313" key="9">
    <source>
        <dbReference type="EMBL" id="CAF0825125.1"/>
    </source>
</evidence>
<dbReference type="InterPro" id="IPR005845">
    <property type="entry name" value="A-D-PHexomutase_a/b/a-II"/>
</dbReference>
<feature type="domain" description="Alpha-D-phosphohexomutase alpha/beta/alpha" evidence="7">
    <location>
        <begin position="27"/>
        <end position="121"/>
    </location>
</feature>
<evidence type="ECO:0000256" key="6">
    <source>
        <dbReference type="RuleBase" id="RU004326"/>
    </source>
</evidence>
<organism evidence="9 11">
    <name type="scientific">Didymodactylos carnosus</name>
    <dbReference type="NCBI Taxonomy" id="1234261"/>
    <lineage>
        <taxon>Eukaryota</taxon>
        <taxon>Metazoa</taxon>
        <taxon>Spiralia</taxon>
        <taxon>Gnathifera</taxon>
        <taxon>Rotifera</taxon>
        <taxon>Eurotatoria</taxon>
        <taxon>Bdelloidea</taxon>
        <taxon>Philodinida</taxon>
        <taxon>Philodinidae</taxon>
        <taxon>Didymodactylos</taxon>
    </lineage>
</organism>
<reference evidence="9" key="1">
    <citation type="submission" date="2021-02" db="EMBL/GenBank/DDBJ databases">
        <authorList>
            <person name="Nowell W R."/>
        </authorList>
    </citation>
    <scope>NUCLEOTIDE SEQUENCE</scope>
</reference>
<proteinExistence type="inferred from homology"/>
<keyword evidence="4 6" id="KW-0460">Magnesium</keyword>
<evidence type="ECO:0000259" key="8">
    <source>
        <dbReference type="Pfam" id="PF02879"/>
    </source>
</evidence>
<evidence type="ECO:0000313" key="11">
    <source>
        <dbReference type="Proteomes" id="UP000677228"/>
    </source>
</evidence>
<dbReference type="SUPFAM" id="SSF53738">
    <property type="entry name" value="Phosphoglucomutase, first 3 domains"/>
    <property type="match status" value="2"/>
</dbReference>
<dbReference type="InterPro" id="IPR005844">
    <property type="entry name" value="A-D-PHexomutase_a/b/a-I"/>
</dbReference>
<dbReference type="GO" id="GO:0008973">
    <property type="term" value="F:phosphopentomutase activity"/>
    <property type="evidence" value="ECO:0007669"/>
    <property type="project" value="TreeGrafter"/>
</dbReference>